<dbReference type="EMBL" id="JAWSTH010000115">
    <property type="protein sequence ID" value="MDW5598032.1"/>
    <property type="molecule type" value="Genomic_DNA"/>
</dbReference>
<evidence type="ECO:0000313" key="2">
    <source>
        <dbReference type="EMBL" id="MDW5598032.1"/>
    </source>
</evidence>
<feature type="region of interest" description="Disordered" evidence="1">
    <location>
        <begin position="18"/>
        <end position="52"/>
    </location>
</feature>
<evidence type="ECO:0000256" key="1">
    <source>
        <dbReference type="SAM" id="MobiDB-lite"/>
    </source>
</evidence>
<organism evidence="2 3">
    <name type="scientific">Conexibacter stalactiti</name>
    <dbReference type="NCBI Taxonomy" id="1940611"/>
    <lineage>
        <taxon>Bacteria</taxon>
        <taxon>Bacillati</taxon>
        <taxon>Actinomycetota</taxon>
        <taxon>Thermoleophilia</taxon>
        <taxon>Solirubrobacterales</taxon>
        <taxon>Conexibacteraceae</taxon>
        <taxon>Conexibacter</taxon>
    </lineage>
</organism>
<accession>A0ABU4HXH6</accession>
<gene>
    <name evidence="2" type="ORF">R7226_26995</name>
</gene>
<name>A0ABU4HXH6_9ACTN</name>
<dbReference type="RefSeq" id="WP_318600501.1">
    <property type="nucleotide sequence ID" value="NZ_JAWSTH010000115.1"/>
</dbReference>
<sequence>MRPDGPGSAPTHVVVVATLGAEPRRRLRRRSRPRDIAPEPSPTPVETGRVTIVDARPGDGAAAERWLSSAGLEAAQAPLTELTRLVRAHRAASADPGVALPRLSQALVVRVGYGAGEEVADGRWTAARELPPAKESRTARRSSALRPQERLAALLGGRSHQLACEELTLRARHDLDDGQLREAALQLRTAFDAALAELPATAQASQLAQRIEELRSLRAGVAALADDALGGVLGPEATQTLEIAQRRLEAALRARTVAETAQDG</sequence>
<reference evidence="3" key="1">
    <citation type="submission" date="2023-07" db="EMBL/GenBank/DDBJ databases">
        <title>Conexibacter stalactiti sp. nov., isolated from stalactites in a lava cave and emended description of the genus Conexibacter.</title>
        <authorList>
            <person name="Lee S.D."/>
        </authorList>
    </citation>
    <scope>NUCLEOTIDE SEQUENCE [LARGE SCALE GENOMIC DNA]</scope>
    <source>
        <strain evidence="3">KCTC 39840</strain>
    </source>
</reference>
<protein>
    <submittedName>
        <fullName evidence="2">Uncharacterized protein</fullName>
    </submittedName>
</protein>
<keyword evidence="3" id="KW-1185">Reference proteome</keyword>
<dbReference type="Proteomes" id="UP001284601">
    <property type="component" value="Unassembled WGS sequence"/>
</dbReference>
<evidence type="ECO:0000313" key="3">
    <source>
        <dbReference type="Proteomes" id="UP001284601"/>
    </source>
</evidence>
<comment type="caution">
    <text evidence="2">The sequence shown here is derived from an EMBL/GenBank/DDBJ whole genome shotgun (WGS) entry which is preliminary data.</text>
</comment>
<proteinExistence type="predicted"/>